<dbReference type="InterPro" id="IPR013780">
    <property type="entry name" value="Glyco_hydro_b"/>
</dbReference>
<keyword evidence="7" id="KW-1185">Reference proteome</keyword>
<dbReference type="InterPro" id="IPR052066">
    <property type="entry name" value="Glycosphingolipid_Hydrolases"/>
</dbReference>
<dbReference type="Pfam" id="PF18564">
    <property type="entry name" value="Glyco_hydro_5_C"/>
    <property type="match status" value="1"/>
</dbReference>
<dbReference type="STRING" id="1198029.A0A1U7LSB2"/>
<dbReference type="InterPro" id="IPR001547">
    <property type="entry name" value="Glyco_hydro_5"/>
</dbReference>
<dbReference type="FunFam" id="3.20.20.80:FF:000174">
    <property type="entry name" value="YIR007W-like protein"/>
    <property type="match status" value="1"/>
</dbReference>
<comment type="similarity">
    <text evidence="1">Belongs to the glycosyl hydrolase 5 (cellulase A) family.</text>
</comment>
<reference evidence="6 7" key="1">
    <citation type="submission" date="2016-04" db="EMBL/GenBank/DDBJ databases">
        <title>Evolutionary innovation and constraint leading to complex multicellularity in the Ascomycota.</title>
        <authorList>
            <person name="Cisse O."/>
            <person name="Nguyen A."/>
            <person name="Hewitt D.A."/>
            <person name="Jedd G."/>
            <person name="Stajich J.E."/>
        </authorList>
    </citation>
    <scope>NUCLEOTIDE SEQUENCE [LARGE SCALE GENOMIC DNA]</scope>
    <source>
        <strain evidence="6 7">DAH-3</strain>
    </source>
</reference>
<dbReference type="Gene3D" id="3.20.20.80">
    <property type="entry name" value="Glycosidases"/>
    <property type="match status" value="2"/>
</dbReference>
<dbReference type="EMBL" id="LXFE01000377">
    <property type="protein sequence ID" value="OLL25534.1"/>
    <property type="molecule type" value="Genomic_DNA"/>
</dbReference>
<organism evidence="6 7">
    <name type="scientific">Neolecta irregularis (strain DAH-3)</name>
    <dbReference type="NCBI Taxonomy" id="1198029"/>
    <lineage>
        <taxon>Eukaryota</taxon>
        <taxon>Fungi</taxon>
        <taxon>Dikarya</taxon>
        <taxon>Ascomycota</taxon>
        <taxon>Taphrinomycotina</taxon>
        <taxon>Neolectales</taxon>
        <taxon>Neolectaceae</taxon>
        <taxon>Neolecta</taxon>
    </lineage>
</organism>
<accession>A0A1U7LSB2</accession>
<comment type="caution">
    <text evidence="6">The sequence shown here is derived from an EMBL/GenBank/DDBJ whole genome shotgun (WGS) entry which is preliminary data.</text>
</comment>
<feature type="domain" description="Glycoside hydrolase family 5 C-terminal" evidence="5">
    <location>
        <begin position="596"/>
        <end position="672"/>
    </location>
</feature>
<name>A0A1U7LSB2_NEOID</name>
<dbReference type="OMA" id="MWQTFLT"/>
<keyword evidence="3" id="KW-0326">Glycosidase</keyword>
<proteinExistence type="inferred from homology"/>
<dbReference type="SUPFAM" id="SSF51445">
    <property type="entry name" value="(Trans)glycosidases"/>
    <property type="match status" value="1"/>
</dbReference>
<protein>
    <submittedName>
        <fullName evidence="6">Putative glycosyl hydrolase</fullName>
    </submittedName>
</protein>
<evidence type="ECO:0000256" key="2">
    <source>
        <dbReference type="ARBA" id="ARBA00022801"/>
    </source>
</evidence>
<dbReference type="PANTHER" id="PTHR31308:SF5">
    <property type="entry name" value="ERGOSTERYL-BETA-GLUCOSIDASE"/>
    <property type="match status" value="1"/>
</dbReference>
<evidence type="ECO:0000256" key="1">
    <source>
        <dbReference type="ARBA" id="ARBA00005641"/>
    </source>
</evidence>
<evidence type="ECO:0000256" key="3">
    <source>
        <dbReference type="ARBA" id="ARBA00023295"/>
    </source>
</evidence>
<dbReference type="InterPro" id="IPR041036">
    <property type="entry name" value="GH5_C"/>
</dbReference>
<dbReference type="AlphaFoldDB" id="A0A1U7LSB2"/>
<dbReference type="Proteomes" id="UP000186594">
    <property type="component" value="Unassembled WGS sequence"/>
</dbReference>
<dbReference type="InterPro" id="IPR017853">
    <property type="entry name" value="GH"/>
</dbReference>
<gene>
    <name evidence="6" type="ORF">NEOLI_003760</name>
</gene>
<sequence length="699" mass="79037">MTPFLEISGPHFHHDEHVLTLRGLNLAADTKFPYSPNVPTQESHHFFEGDKLSFVGRPFSLESADGHLARIKSWGFNVLRYLVTWEAVEHAGPDKYDDEYIDFTIAVLRKCKEHGFWVFMDPHQDVWSRFFGGSGAPLWTVYLAGFNPRNFLDTEAALVHNILPEPENFPAMIWSTNYHRLACFTLFTMFFGGREFTPNCIVDGVNIQDYLQDHFFNAMQYMARKIVEAGDLEDSCVIGWETLNEAHEGLIGHADVTIIPSTQHLRKGTCPTAFQAMITGMGFPATVDVFKFTSFGTRKIGTKLIDPAGTIAWVDPSYDDSRYGWKRDPGWKLGECIWAQQGIWDPITLACLIPDYFSQMKDGTKIDNASFLEIFFNPYFKKFLGSIRQVHKQAIIFIQPPVLAVPPVLKDENLSRIVYSPHFYDGLTLMNKSWNPYFNIDTIGFLRGRYLSPLLAIRVGEKAIRNCFCDQLVAIKKEGLENIGNTPCLLSEIGIPFDMDGKAAYDNGNYSSQIKAMDANNFALEGAMLNYTFWTYCATNSHKWGDGFNGEDVSVWSSDNMKESSDTASINSMSQLSLSPMNEIASGARAFVAFARPSPILTAGEPLGYSFDLRNITFTFDFQPFEKVGLSTLYIPDFHFKRNIEIEVSSGRTECKDQILSWWHEGLGIQKLRIKGSSETAFDEKSIIDEVCDFQCVVS</sequence>
<evidence type="ECO:0000259" key="5">
    <source>
        <dbReference type="Pfam" id="PF18564"/>
    </source>
</evidence>
<dbReference type="PANTHER" id="PTHR31308">
    <property type="match status" value="1"/>
</dbReference>
<dbReference type="OrthoDB" id="9971853at2759"/>
<dbReference type="GO" id="GO:1904462">
    <property type="term" value="P:ergosteryl 3-beta-D-glucoside catabolic process"/>
    <property type="evidence" value="ECO:0007669"/>
    <property type="project" value="EnsemblFungi"/>
</dbReference>
<evidence type="ECO:0000313" key="7">
    <source>
        <dbReference type="Proteomes" id="UP000186594"/>
    </source>
</evidence>
<feature type="domain" description="Glycoside hydrolase family 5" evidence="4">
    <location>
        <begin position="65"/>
        <end position="127"/>
    </location>
</feature>
<dbReference type="GO" id="GO:0000272">
    <property type="term" value="P:polysaccharide catabolic process"/>
    <property type="evidence" value="ECO:0007669"/>
    <property type="project" value="InterPro"/>
</dbReference>
<evidence type="ECO:0000313" key="6">
    <source>
        <dbReference type="EMBL" id="OLL25534.1"/>
    </source>
</evidence>
<keyword evidence="2 6" id="KW-0378">Hydrolase</keyword>
<dbReference type="GO" id="GO:0050295">
    <property type="term" value="F:steryl-beta-glucosidase activity"/>
    <property type="evidence" value="ECO:0007669"/>
    <property type="project" value="EnsemblFungi"/>
</dbReference>
<evidence type="ECO:0000259" key="4">
    <source>
        <dbReference type="Pfam" id="PF00150"/>
    </source>
</evidence>
<dbReference type="Gene3D" id="2.60.40.1180">
    <property type="entry name" value="Golgi alpha-mannosidase II"/>
    <property type="match status" value="1"/>
</dbReference>
<dbReference type="GO" id="GO:0005829">
    <property type="term" value="C:cytosol"/>
    <property type="evidence" value="ECO:0007669"/>
    <property type="project" value="EnsemblFungi"/>
</dbReference>
<dbReference type="Pfam" id="PF00150">
    <property type="entry name" value="Cellulase"/>
    <property type="match status" value="1"/>
</dbReference>